<evidence type="ECO:0000313" key="2">
    <source>
        <dbReference type="EMBL" id="KAG2120572.1"/>
    </source>
</evidence>
<comment type="caution">
    <text evidence="2">The sequence shown here is derived from an EMBL/GenBank/DDBJ whole genome shotgun (WGS) entry which is preliminary data.</text>
</comment>
<protein>
    <submittedName>
        <fullName evidence="2">Uncharacterized protein</fullName>
    </submittedName>
</protein>
<accession>A0A9P7K0D4</accession>
<sequence>MRFSFAIALAVAATLASSISATPIEDSAQKCAFFCWIDVNCEHCTWGLCISPRYIVDQDDDCASADRVWTFGWGRRGWIFWDRDVFVSGSFKRWIHTKLPEDTLLAL</sequence>
<dbReference type="AlphaFoldDB" id="A0A9P7K0D4"/>
<evidence type="ECO:0000256" key="1">
    <source>
        <dbReference type="SAM" id="SignalP"/>
    </source>
</evidence>
<keyword evidence="3" id="KW-1185">Reference proteome</keyword>
<feature type="signal peptide" evidence="1">
    <location>
        <begin position="1"/>
        <end position="21"/>
    </location>
</feature>
<keyword evidence="1" id="KW-0732">Signal</keyword>
<organism evidence="2 3">
    <name type="scientific">Suillus discolor</name>
    <dbReference type="NCBI Taxonomy" id="1912936"/>
    <lineage>
        <taxon>Eukaryota</taxon>
        <taxon>Fungi</taxon>
        <taxon>Dikarya</taxon>
        <taxon>Basidiomycota</taxon>
        <taxon>Agaricomycotina</taxon>
        <taxon>Agaricomycetes</taxon>
        <taxon>Agaricomycetidae</taxon>
        <taxon>Boletales</taxon>
        <taxon>Suillineae</taxon>
        <taxon>Suillaceae</taxon>
        <taxon>Suillus</taxon>
    </lineage>
</organism>
<gene>
    <name evidence="2" type="ORF">F5147DRAFT_647047</name>
</gene>
<dbReference type="Proteomes" id="UP000823399">
    <property type="component" value="Unassembled WGS sequence"/>
</dbReference>
<reference evidence="2" key="1">
    <citation type="journal article" date="2020" name="New Phytol.">
        <title>Comparative genomics reveals dynamic genome evolution in host specialist ectomycorrhizal fungi.</title>
        <authorList>
            <person name="Lofgren L.A."/>
            <person name="Nguyen N.H."/>
            <person name="Vilgalys R."/>
            <person name="Ruytinx J."/>
            <person name="Liao H.L."/>
            <person name="Branco S."/>
            <person name="Kuo A."/>
            <person name="LaButti K."/>
            <person name="Lipzen A."/>
            <person name="Andreopoulos W."/>
            <person name="Pangilinan J."/>
            <person name="Riley R."/>
            <person name="Hundley H."/>
            <person name="Na H."/>
            <person name="Barry K."/>
            <person name="Grigoriev I.V."/>
            <person name="Stajich J.E."/>
            <person name="Kennedy P.G."/>
        </authorList>
    </citation>
    <scope>NUCLEOTIDE SEQUENCE</scope>
    <source>
        <strain evidence="2">FC423</strain>
    </source>
</reference>
<dbReference type="OrthoDB" id="2692221at2759"/>
<evidence type="ECO:0000313" key="3">
    <source>
        <dbReference type="Proteomes" id="UP000823399"/>
    </source>
</evidence>
<feature type="chain" id="PRO_5040327748" evidence="1">
    <location>
        <begin position="22"/>
        <end position="107"/>
    </location>
</feature>
<proteinExistence type="predicted"/>
<dbReference type="GeneID" id="64695435"/>
<dbReference type="EMBL" id="JABBWM010000001">
    <property type="protein sequence ID" value="KAG2120572.1"/>
    <property type="molecule type" value="Genomic_DNA"/>
</dbReference>
<name>A0A9P7K0D4_9AGAM</name>
<dbReference type="RefSeq" id="XP_041299948.1">
    <property type="nucleotide sequence ID" value="XM_041433176.1"/>
</dbReference>